<name>A0A1H0PM66_9BACI</name>
<dbReference type="SMART" id="SM00507">
    <property type="entry name" value="HNHc"/>
    <property type="match status" value="1"/>
</dbReference>
<feature type="domain" description="HNH nuclease" evidence="1">
    <location>
        <begin position="189"/>
        <end position="248"/>
    </location>
</feature>
<dbReference type="Pfam" id="PF01844">
    <property type="entry name" value="HNH"/>
    <property type="match status" value="1"/>
</dbReference>
<dbReference type="RefSeq" id="WP_090849427.1">
    <property type="nucleotide sequence ID" value="NZ_FNJU01000001.1"/>
</dbReference>
<evidence type="ECO:0000259" key="1">
    <source>
        <dbReference type="SMART" id="SM00507"/>
    </source>
</evidence>
<dbReference type="CDD" id="cd00085">
    <property type="entry name" value="HNHc"/>
    <property type="match status" value="1"/>
</dbReference>
<dbReference type="InterPro" id="IPR058712">
    <property type="entry name" value="SRA_ScoMcrA"/>
</dbReference>
<dbReference type="OrthoDB" id="9781481at2"/>
<dbReference type="InterPro" id="IPR002711">
    <property type="entry name" value="HNH"/>
</dbReference>
<dbReference type="InterPro" id="IPR003615">
    <property type="entry name" value="HNH_nuc"/>
</dbReference>
<dbReference type="Gene3D" id="1.10.30.50">
    <property type="match status" value="1"/>
</dbReference>
<evidence type="ECO:0000313" key="3">
    <source>
        <dbReference type="Proteomes" id="UP000199159"/>
    </source>
</evidence>
<dbReference type="Pfam" id="PF26348">
    <property type="entry name" value="SRA_ScoMcrA"/>
    <property type="match status" value="1"/>
</dbReference>
<dbReference type="GO" id="GO:0008270">
    <property type="term" value="F:zinc ion binding"/>
    <property type="evidence" value="ECO:0007669"/>
    <property type="project" value="InterPro"/>
</dbReference>
<gene>
    <name evidence="2" type="ORF">SAMN05216565_101383</name>
</gene>
<organism evidence="2 3">
    <name type="scientific">Litchfieldia salsa</name>
    <dbReference type="NCBI Taxonomy" id="930152"/>
    <lineage>
        <taxon>Bacteria</taxon>
        <taxon>Bacillati</taxon>
        <taxon>Bacillota</taxon>
        <taxon>Bacilli</taxon>
        <taxon>Bacillales</taxon>
        <taxon>Bacillaceae</taxon>
        <taxon>Litchfieldia</taxon>
    </lineage>
</organism>
<dbReference type="GO" id="GO:0004519">
    <property type="term" value="F:endonuclease activity"/>
    <property type="evidence" value="ECO:0007669"/>
    <property type="project" value="InterPro"/>
</dbReference>
<dbReference type="GO" id="GO:0003676">
    <property type="term" value="F:nucleic acid binding"/>
    <property type="evidence" value="ECO:0007669"/>
    <property type="project" value="InterPro"/>
</dbReference>
<evidence type="ECO:0000313" key="2">
    <source>
        <dbReference type="EMBL" id="SDP06202.1"/>
    </source>
</evidence>
<protein>
    <submittedName>
        <fullName evidence="2">5-methylcytosine-specific restriction enzyme A</fullName>
    </submittedName>
</protein>
<dbReference type="Proteomes" id="UP000199159">
    <property type="component" value="Unassembled WGS sequence"/>
</dbReference>
<sequence length="274" mass="31518">MYVNKFIPGQEYKRSEIHDKYGGNRQRGISNSKDHPMIFIFTGKSGENYGYEDGWQDNTTFYYTGEGQVGDQEFKEGNKALRDHLANGKELFLFEKSDRSGYYELINQFNCTGYHLKNGKDKNGSTREIIIFELEVVGEYNQTLIKETNEDILNKTLEELRQLAINTVNNTHTPNLQQQKSNVYKRANAIKVYALKRANGICESCDEEAPFIGVNNQPFLEVHHLNRLSDGGIDHPVNVAAICPNCHRRSHHGKDQTSFNNRIKEKIHIKENRS</sequence>
<dbReference type="STRING" id="930152.SAMN05216565_101383"/>
<dbReference type="AlphaFoldDB" id="A0A1H0PM66"/>
<accession>A0A1H0PM66</accession>
<keyword evidence="3" id="KW-1185">Reference proteome</keyword>
<dbReference type="EMBL" id="FNJU01000001">
    <property type="protein sequence ID" value="SDP06202.1"/>
    <property type="molecule type" value="Genomic_DNA"/>
</dbReference>
<proteinExistence type="predicted"/>
<reference evidence="3" key="1">
    <citation type="submission" date="2016-10" db="EMBL/GenBank/DDBJ databases">
        <authorList>
            <person name="Varghese N."/>
            <person name="Submissions S."/>
        </authorList>
    </citation>
    <scope>NUCLEOTIDE SEQUENCE [LARGE SCALE GENOMIC DNA]</scope>
    <source>
        <strain evidence="3">IBRC-M10078</strain>
    </source>
</reference>